<evidence type="ECO:0000256" key="2">
    <source>
        <dbReference type="ARBA" id="ARBA00004279"/>
    </source>
</evidence>
<evidence type="ECO:0000256" key="31">
    <source>
        <dbReference type="ARBA" id="ARBA00062031"/>
    </source>
</evidence>
<evidence type="ECO:0000256" key="23">
    <source>
        <dbReference type="ARBA" id="ARBA00023034"/>
    </source>
</evidence>
<dbReference type="FunFam" id="2.70.150.10:FF:000002">
    <property type="entry name" value="Copper-transporting ATPase 1, putative"/>
    <property type="match status" value="1"/>
</dbReference>
<accession>A0A8B9ZBZ1</accession>
<dbReference type="SUPFAM" id="SSF81653">
    <property type="entry name" value="Calcium ATPase, transduction domain A"/>
    <property type="match status" value="1"/>
</dbReference>
<dbReference type="Pfam" id="PF00122">
    <property type="entry name" value="E1-E2_ATPase"/>
    <property type="match status" value="1"/>
</dbReference>
<dbReference type="GO" id="GO:0030424">
    <property type="term" value="C:axon"/>
    <property type="evidence" value="ECO:0007669"/>
    <property type="project" value="UniProtKB-SubCell"/>
</dbReference>
<dbReference type="Gene3D" id="3.40.1110.10">
    <property type="entry name" value="Calcium-transporting ATPase, cytoplasmic domain N"/>
    <property type="match status" value="1"/>
</dbReference>
<evidence type="ECO:0000256" key="33">
    <source>
        <dbReference type="ARBA" id="ARBA00083612"/>
    </source>
</evidence>
<keyword evidence="13" id="KW-0677">Repeat</keyword>
<dbReference type="Gene3D" id="2.70.150.10">
    <property type="entry name" value="Calcium-transporting ATPase, cytoplasmic transduction domain A"/>
    <property type="match status" value="1"/>
</dbReference>
<evidence type="ECO:0000256" key="3">
    <source>
        <dbReference type="ARBA" id="ARBA00004489"/>
    </source>
</evidence>
<keyword evidence="19" id="KW-1278">Translocase</keyword>
<dbReference type="SUPFAM" id="SSF55008">
    <property type="entry name" value="HMA, heavy metal-associated domain"/>
    <property type="match status" value="5"/>
</dbReference>
<dbReference type="GO" id="GO:0014069">
    <property type="term" value="C:postsynaptic density"/>
    <property type="evidence" value="ECO:0007669"/>
    <property type="project" value="UniProtKB-SubCell"/>
</dbReference>
<dbReference type="InterPro" id="IPR017969">
    <property type="entry name" value="Heavy-metal-associated_CS"/>
</dbReference>
<keyword evidence="18" id="KW-0460">Magnesium</keyword>
<dbReference type="InterPro" id="IPR008250">
    <property type="entry name" value="ATPase_P-typ_transduc_dom_A_sf"/>
</dbReference>
<dbReference type="GO" id="GO:0016887">
    <property type="term" value="F:ATP hydrolysis activity"/>
    <property type="evidence" value="ECO:0007669"/>
    <property type="project" value="InterPro"/>
</dbReference>
<dbReference type="InterPro" id="IPR001757">
    <property type="entry name" value="P_typ_ATPase"/>
</dbReference>
<dbReference type="SFLD" id="SFLDF00027">
    <property type="entry name" value="p-type_atpase"/>
    <property type="match status" value="1"/>
</dbReference>
<evidence type="ECO:0000256" key="16">
    <source>
        <dbReference type="ARBA" id="ARBA00022796"/>
    </source>
</evidence>
<dbReference type="InterPro" id="IPR006121">
    <property type="entry name" value="HMA_dom"/>
</dbReference>
<dbReference type="InterPro" id="IPR023298">
    <property type="entry name" value="ATPase_P-typ_TM_dom_sf"/>
</dbReference>
<dbReference type="PRINTS" id="PR00942">
    <property type="entry name" value="CUATPASEI"/>
</dbReference>
<feature type="domain" description="HMA" evidence="35">
    <location>
        <begin position="103"/>
        <end position="169"/>
    </location>
</feature>
<dbReference type="InterPro" id="IPR018303">
    <property type="entry name" value="ATPase_P-typ_P_site"/>
</dbReference>
<protein>
    <recommendedName>
        <fullName evidence="32">Copper-transporting ATPase 1</fullName>
        <ecNumber evidence="7">7.2.2.8</ecNumber>
    </recommendedName>
    <alternativeName>
        <fullName evidence="33">Copper pump 1</fullName>
    </alternativeName>
</protein>
<dbReference type="PROSITE" id="PS00154">
    <property type="entry name" value="ATPASE_E1_E2"/>
    <property type="match status" value="1"/>
</dbReference>
<evidence type="ECO:0000256" key="27">
    <source>
        <dbReference type="ARBA" id="ARBA00023273"/>
    </source>
</evidence>
<comment type="catalytic activity">
    <reaction evidence="29">
        <text>Cu(+)(in) + ATP + H2O = Cu(+)(out) + ADP + phosphate + H(+)</text>
        <dbReference type="Rhea" id="RHEA:25792"/>
        <dbReference type="ChEBI" id="CHEBI:15377"/>
        <dbReference type="ChEBI" id="CHEBI:15378"/>
        <dbReference type="ChEBI" id="CHEBI:30616"/>
        <dbReference type="ChEBI" id="CHEBI:43474"/>
        <dbReference type="ChEBI" id="CHEBI:49552"/>
        <dbReference type="ChEBI" id="CHEBI:456216"/>
        <dbReference type="EC" id="7.2.2.8"/>
    </reaction>
    <physiologicalReaction direction="left-to-right" evidence="29">
        <dbReference type="Rhea" id="RHEA:25793"/>
    </physiologicalReaction>
</comment>
<feature type="transmembrane region" description="Helical" evidence="34">
    <location>
        <begin position="718"/>
        <end position="735"/>
    </location>
</feature>
<dbReference type="GO" id="GO:0005770">
    <property type="term" value="C:late endosome"/>
    <property type="evidence" value="ECO:0007669"/>
    <property type="project" value="UniProtKB-ARBA"/>
</dbReference>
<dbReference type="NCBIfam" id="TIGR01494">
    <property type="entry name" value="ATPase_P-type"/>
    <property type="match status" value="2"/>
</dbReference>
<dbReference type="InterPro" id="IPR036412">
    <property type="entry name" value="HAD-like_sf"/>
</dbReference>
<dbReference type="CDD" id="cd02094">
    <property type="entry name" value="P-type_ATPase_Cu-like"/>
    <property type="match status" value="1"/>
</dbReference>
<dbReference type="CDD" id="cd00371">
    <property type="entry name" value="HMA"/>
    <property type="match status" value="5"/>
</dbReference>
<dbReference type="GO" id="GO:0005886">
    <property type="term" value="C:plasma membrane"/>
    <property type="evidence" value="ECO:0007669"/>
    <property type="project" value="UniProtKB-SubCell"/>
</dbReference>
<dbReference type="SFLD" id="SFLDS00003">
    <property type="entry name" value="Haloacid_Dehalogenase"/>
    <property type="match status" value="1"/>
</dbReference>
<evidence type="ECO:0000256" key="26">
    <source>
        <dbReference type="ARBA" id="ARBA00023180"/>
    </source>
</evidence>
<keyword evidence="26" id="KW-0325">Glycoprotein</keyword>
<feature type="transmembrane region" description="Helical" evidence="34">
    <location>
        <begin position="1273"/>
        <end position="1295"/>
    </location>
</feature>
<evidence type="ECO:0000256" key="29">
    <source>
        <dbReference type="ARBA" id="ARBA00052642"/>
    </source>
</evidence>
<dbReference type="FunFam" id="3.30.70.100:FF:000001">
    <property type="entry name" value="ATPase copper transporting beta"/>
    <property type="match status" value="3"/>
</dbReference>
<evidence type="ECO:0000259" key="35">
    <source>
        <dbReference type="PROSITE" id="PS50846"/>
    </source>
</evidence>
<feature type="transmembrane region" description="Helical" evidence="34">
    <location>
        <begin position="383"/>
        <end position="402"/>
    </location>
</feature>
<dbReference type="SUPFAM" id="SSF56784">
    <property type="entry name" value="HAD-like"/>
    <property type="match status" value="1"/>
</dbReference>
<dbReference type="GO" id="GO:0140581">
    <property type="term" value="F:P-type monovalent copper transporter activity"/>
    <property type="evidence" value="ECO:0007669"/>
    <property type="project" value="UniProtKB-EC"/>
</dbReference>
<dbReference type="Proteomes" id="UP000694555">
    <property type="component" value="Unplaced"/>
</dbReference>
<evidence type="ECO:0000256" key="5">
    <source>
        <dbReference type="ARBA" id="ARBA00004651"/>
    </source>
</evidence>
<reference evidence="36" key="2">
    <citation type="submission" date="2025-09" db="UniProtKB">
        <authorList>
            <consortium name="Ensembl"/>
        </authorList>
    </citation>
    <scope>IDENTIFICATION</scope>
</reference>
<keyword evidence="27" id="KW-0966">Cell projection</keyword>
<dbReference type="GO" id="GO:0055070">
    <property type="term" value="P:copper ion homeostasis"/>
    <property type="evidence" value="ECO:0007669"/>
    <property type="project" value="TreeGrafter"/>
</dbReference>
<feature type="domain" description="HMA" evidence="35">
    <location>
        <begin position="209"/>
        <end position="275"/>
    </location>
</feature>
<evidence type="ECO:0000256" key="12">
    <source>
        <dbReference type="ARBA" id="ARBA00022723"/>
    </source>
</evidence>
<evidence type="ECO:0000256" key="32">
    <source>
        <dbReference type="ARBA" id="ARBA00074950"/>
    </source>
</evidence>
<name>A0A8B9ZBZ1_9AVES</name>
<keyword evidence="25 34" id="KW-0472">Membrane</keyword>
<keyword evidence="22" id="KW-0770">Synapse</keyword>
<dbReference type="PRINTS" id="PR00119">
    <property type="entry name" value="CATATPASE"/>
</dbReference>
<feature type="transmembrane region" description="Helical" evidence="34">
    <location>
        <begin position="922"/>
        <end position="945"/>
    </location>
</feature>
<evidence type="ECO:0000256" key="4">
    <source>
        <dbReference type="ARBA" id="ARBA00004520"/>
    </source>
</evidence>
<evidence type="ECO:0000256" key="8">
    <source>
        <dbReference type="ARBA" id="ARBA00022448"/>
    </source>
</evidence>
<dbReference type="InterPro" id="IPR006122">
    <property type="entry name" value="HMA_Cu_ion-bd"/>
</dbReference>
<keyword evidence="14 34" id="KW-0547">Nucleotide-binding</keyword>
<evidence type="ECO:0000256" key="14">
    <source>
        <dbReference type="ARBA" id="ARBA00022741"/>
    </source>
</evidence>
<keyword evidence="37" id="KW-1185">Reference proteome</keyword>
<dbReference type="FunFam" id="3.40.1110.10:FF:000023">
    <property type="entry name" value="Copper-transporting ATPase 1, putative"/>
    <property type="match status" value="2"/>
</dbReference>
<keyword evidence="9" id="KW-1003">Cell membrane</keyword>
<dbReference type="GO" id="GO:0031901">
    <property type="term" value="C:early endosome membrane"/>
    <property type="evidence" value="ECO:0007669"/>
    <property type="project" value="UniProtKB-SubCell"/>
</dbReference>
<evidence type="ECO:0000256" key="11">
    <source>
        <dbReference type="ARBA" id="ARBA00022692"/>
    </source>
</evidence>
<evidence type="ECO:0000256" key="24">
    <source>
        <dbReference type="ARBA" id="ARBA00023065"/>
    </source>
</evidence>
<keyword evidence="17 34" id="KW-0067">ATP-binding</keyword>
<evidence type="ECO:0000256" key="21">
    <source>
        <dbReference type="ARBA" id="ARBA00023008"/>
    </source>
</evidence>
<evidence type="ECO:0000256" key="20">
    <source>
        <dbReference type="ARBA" id="ARBA00022989"/>
    </source>
</evidence>
<evidence type="ECO:0000256" key="13">
    <source>
        <dbReference type="ARBA" id="ARBA00022737"/>
    </source>
</evidence>
<evidence type="ECO:0000256" key="15">
    <source>
        <dbReference type="ARBA" id="ARBA00022753"/>
    </source>
</evidence>
<dbReference type="PANTHER" id="PTHR43520">
    <property type="entry name" value="ATP7, ISOFORM B"/>
    <property type="match status" value="1"/>
</dbReference>
<dbReference type="PROSITE" id="PS01047">
    <property type="entry name" value="HMA_1"/>
    <property type="match status" value="5"/>
</dbReference>
<evidence type="ECO:0000313" key="36">
    <source>
        <dbReference type="Ensembl" id="ENSBJAP00000003306.1"/>
    </source>
</evidence>
<evidence type="ECO:0000256" key="28">
    <source>
        <dbReference type="ARBA" id="ARBA00034105"/>
    </source>
</evidence>
<dbReference type="Pfam" id="PF00702">
    <property type="entry name" value="Hydrolase"/>
    <property type="match status" value="1"/>
</dbReference>
<evidence type="ECO:0000256" key="7">
    <source>
        <dbReference type="ARBA" id="ARBA00012517"/>
    </source>
</evidence>
<reference evidence="36" key="1">
    <citation type="submission" date="2025-08" db="UniProtKB">
        <authorList>
            <consortium name="Ensembl"/>
        </authorList>
    </citation>
    <scope>IDENTIFICATION</scope>
</reference>
<evidence type="ECO:0000256" key="10">
    <source>
        <dbReference type="ARBA" id="ARBA00022553"/>
    </source>
</evidence>
<dbReference type="Gene3D" id="3.30.70.100">
    <property type="match status" value="5"/>
</dbReference>
<keyword evidence="21" id="KW-0186">Copper</keyword>
<feature type="transmembrane region" description="Helical" evidence="34">
    <location>
        <begin position="1301"/>
        <end position="1321"/>
    </location>
</feature>
<keyword evidence="20 34" id="KW-1133">Transmembrane helix</keyword>
<dbReference type="GO" id="GO:0033162">
    <property type="term" value="C:melanosome membrane"/>
    <property type="evidence" value="ECO:0007669"/>
    <property type="project" value="UniProtKB-SubCell"/>
</dbReference>
<dbReference type="InterPro" id="IPR059000">
    <property type="entry name" value="ATPase_P-type_domA"/>
</dbReference>
<feature type="transmembrane region" description="Helical" evidence="34">
    <location>
        <begin position="649"/>
        <end position="670"/>
    </location>
</feature>
<dbReference type="FunFam" id="3.40.50.1000:FF:000144">
    <property type="entry name" value="copper-transporting ATPase 1 isoform X2"/>
    <property type="match status" value="1"/>
</dbReference>
<keyword evidence="8" id="KW-0813">Transport</keyword>
<dbReference type="PANTHER" id="PTHR43520:SF29">
    <property type="entry name" value="COPPER-TRANSPORTING ATPASE 1"/>
    <property type="match status" value="1"/>
</dbReference>
<dbReference type="FunFam" id="3.30.70.100:FF:000026">
    <property type="entry name" value="ATPase copper transporting alpha"/>
    <property type="match status" value="1"/>
</dbReference>
<feature type="transmembrane region" description="Helical" evidence="34">
    <location>
        <begin position="682"/>
        <end position="706"/>
    </location>
</feature>
<dbReference type="InterPro" id="IPR036163">
    <property type="entry name" value="HMA_dom_sf"/>
</dbReference>
<feature type="transmembrane region" description="Helical" evidence="34">
    <location>
        <begin position="878"/>
        <end position="902"/>
    </location>
</feature>
<dbReference type="GO" id="GO:0043682">
    <property type="term" value="F:P-type divalent copper transporter activity"/>
    <property type="evidence" value="ECO:0007669"/>
    <property type="project" value="TreeGrafter"/>
</dbReference>
<dbReference type="NCBIfam" id="TIGR00003">
    <property type="entry name" value="copper ion binding protein"/>
    <property type="match status" value="4"/>
</dbReference>
<dbReference type="NCBIfam" id="TIGR01525">
    <property type="entry name" value="ATPase-IB_hvy"/>
    <property type="match status" value="1"/>
</dbReference>
<dbReference type="FunFam" id="3.40.50.1000:FF:000092">
    <property type="entry name" value="copper-transporting ATPase 1 isoform X2"/>
    <property type="match status" value="1"/>
</dbReference>
<evidence type="ECO:0000256" key="1">
    <source>
        <dbReference type="ARBA" id="ARBA00004166"/>
    </source>
</evidence>
<keyword evidence="24" id="KW-0406">Ion transport</keyword>
<keyword evidence="10" id="KW-0597">Phosphoprotein</keyword>
<evidence type="ECO:0000313" key="37">
    <source>
        <dbReference type="Proteomes" id="UP000694555"/>
    </source>
</evidence>
<dbReference type="InterPro" id="IPR023214">
    <property type="entry name" value="HAD_sf"/>
</dbReference>
<evidence type="ECO:0000256" key="19">
    <source>
        <dbReference type="ARBA" id="ARBA00022967"/>
    </source>
</evidence>
<dbReference type="GO" id="GO:0032588">
    <property type="term" value="C:trans-Golgi network membrane"/>
    <property type="evidence" value="ECO:0007669"/>
    <property type="project" value="UniProtKB-ARBA"/>
</dbReference>
<evidence type="ECO:0000256" key="6">
    <source>
        <dbReference type="ARBA" id="ARBA00006024"/>
    </source>
</evidence>
<dbReference type="FunFam" id="1.20.1110.10:FF:000022">
    <property type="entry name" value="copper-transporting ATPase 1 isoform X2"/>
    <property type="match status" value="1"/>
</dbReference>
<dbReference type="GO" id="GO:0030425">
    <property type="term" value="C:dendrite"/>
    <property type="evidence" value="ECO:0007669"/>
    <property type="project" value="UniProtKB-SubCell"/>
</dbReference>
<keyword evidence="16" id="KW-0187">Copper transport</keyword>
<evidence type="ECO:0000256" key="17">
    <source>
        <dbReference type="ARBA" id="ARBA00022840"/>
    </source>
</evidence>
<keyword evidence="23" id="KW-0333">Golgi apparatus</keyword>
<comment type="subunit">
    <text evidence="31">Monomer. Interacts with PDZD11. Interacts with ATOX1 and COMMD1. Interacts with TYRP1. Directly interacts with SOD3; this interaction is copper-dependent and is required for SOD3 activity.</text>
</comment>
<evidence type="ECO:0000256" key="25">
    <source>
        <dbReference type="ARBA" id="ARBA00023136"/>
    </source>
</evidence>
<evidence type="ECO:0000256" key="22">
    <source>
        <dbReference type="ARBA" id="ARBA00023018"/>
    </source>
</evidence>
<dbReference type="Gene3D" id="3.40.50.1000">
    <property type="entry name" value="HAD superfamily/HAD-like"/>
    <property type="match status" value="1"/>
</dbReference>
<dbReference type="SUPFAM" id="SSF81660">
    <property type="entry name" value="Metal cation-transporting ATPase, ATP-binding domain N"/>
    <property type="match status" value="1"/>
</dbReference>
<evidence type="ECO:0000256" key="18">
    <source>
        <dbReference type="ARBA" id="ARBA00022842"/>
    </source>
</evidence>
<evidence type="ECO:0000256" key="34">
    <source>
        <dbReference type="RuleBase" id="RU362081"/>
    </source>
</evidence>
<keyword evidence="12 34" id="KW-0479">Metal-binding</keyword>
<dbReference type="GO" id="GO:0005524">
    <property type="term" value="F:ATP binding"/>
    <property type="evidence" value="ECO:0007669"/>
    <property type="project" value="UniProtKB-UniRule"/>
</dbReference>
<dbReference type="GO" id="GO:0005507">
    <property type="term" value="F:copper ion binding"/>
    <property type="evidence" value="ECO:0007669"/>
    <property type="project" value="InterPro"/>
</dbReference>
<organism evidence="36 37">
    <name type="scientific">Buteo japonicus</name>
    <dbReference type="NCBI Taxonomy" id="224669"/>
    <lineage>
        <taxon>Eukaryota</taxon>
        <taxon>Metazoa</taxon>
        <taxon>Chordata</taxon>
        <taxon>Craniata</taxon>
        <taxon>Vertebrata</taxon>
        <taxon>Euteleostomi</taxon>
        <taxon>Archelosauria</taxon>
        <taxon>Archosauria</taxon>
        <taxon>Dinosauria</taxon>
        <taxon>Saurischia</taxon>
        <taxon>Theropoda</taxon>
        <taxon>Coelurosauria</taxon>
        <taxon>Aves</taxon>
        <taxon>Neognathae</taxon>
        <taxon>Neoaves</taxon>
        <taxon>Telluraves</taxon>
        <taxon>Accipitrimorphae</taxon>
        <taxon>Accipitriformes</taxon>
        <taxon>Accipitridae</taxon>
        <taxon>Accipitrinae</taxon>
        <taxon>Buteo</taxon>
    </lineage>
</organism>
<dbReference type="InterPro" id="IPR023299">
    <property type="entry name" value="ATPase_P-typ_cyto_dom_N"/>
</dbReference>
<comment type="similarity">
    <text evidence="6 34">Belongs to the cation transport ATPase (P-type) (TC 3.A.3) family. Type IB subfamily.</text>
</comment>
<dbReference type="GO" id="GO:0060003">
    <property type="term" value="P:copper ion export"/>
    <property type="evidence" value="ECO:0007669"/>
    <property type="project" value="UniProtKB-ARBA"/>
</dbReference>
<sequence>MGFDATSADSNPQPVLPDTIFLAIPTQSALTSKQICSTLLKNKGILDVKLSSDQKTAVVTFISSIINGKQIMQMVPGVDLSTSAPEVTPGTCEDSSWSQASSVVLRLRVEGMTCHSCTSTIEGKIGKLQGIQRIKVSLDNREAVVVYQPHLITAEEIKHQIEAAGFTASFKKQPRPLKLSAIDLERLRNTQTKCSETALKENSNVNDTKTIVFRIDGMHCRSCVLNIQSTISALPSVTSIVVSLEKKSAIINYNPNLISVDVLRKAIEAVSPETFKVSLPDEYENVALFSTLASPLKSPHPALKDASQPLTQVVVINIEGMTCNSCVQSIEGVISQKAGVKSIHVSLSNCNATIEYDPLQTCPEDLRSSVEDMGFDASLSVPAYASLQWLFIMLCIAISFSAKAELPVGIAQPSAEVQLESHKTEPPSKVSPTHLARQETKTISKCYVQVTGMTCASCVANIERNLRREDGIHSILVALMAGKAEVRYNPAVIHPSAIAELIRELGFGATVMENCGEGDGILELVVRGMTCASCVHKIESTLMKTNGVLYCSVALATNKAHIKYDPEIIGPRDVIQVIKDLGFTPSLVKKDRSASHLDHKQEIRQWKRSFVVSLVFCIPVMGLMIYMMVMDTLHSSMVLEYQLLPGLSVMNFLSFLLCVPVQMFGGWHFYIQAYKALKHKTANMDVLIVLATSIAFVYSFVILLVAMAEKAKVNPVTFFDTPPMLFVFISLGRWLEHVAKGKTSEALARLISLQATEATIVTLGPDNVLLSEEQVDVELVQRGDIVKVIPGGKFPVDGHVIEGHSMVDESLITGEAMPVTKKPGNTVIAGSINQNGSLLISATHVGADTTLSQIVKLVEEAQTSKAPIQQFADKLSGYFVPSIVAVSVVTLFAWIIIGFVDFEIVEKYFLGYNKSISAAEVIIRFAFQASITVLCIACPCSLGLATPTAVMVGTGVGAQNGILIKGGEPLEMAHKVKVVVFDKTGTITHGTPEVMQVKFLVESNQLPHNKMLAIVGTAESNSEHPLGVAITKYCKKELESETLGTCTDFQVVPGCGISCKVTNIELEGSFLVIHMMVGLYFLPSATLTSQKYSVLIGNREWMNRNGLLVKNEVDKAMTEHERRGRTAVLAAVDGVLCGLIAIADTVKPEAELAVYTLKSMGLEVVLMTGDNSKTARSIASQVGITKVFAEVLPSHKVAKVKQLQDEGKRVAMVGDGINDSPALAMANVGIAIGTGTDVAIEAADVVLIRDDLMDVVASIDLSRKTVKRIRINFVFALIYNLIGVPIAAGVFLPIGLVLQPWMGSAAMAASSVSVVLSSLLLKMYQKPSAEKLEFRARGQMRHKSPSQISVHIGIDETGTGSPKLSLMDQIINYSRASINSLFSDKRSVNSIVLNEPDKHSLLVGDFGEDDDTAL</sequence>
<dbReference type="SUPFAM" id="SSF81665">
    <property type="entry name" value="Calcium ATPase, transmembrane domain M"/>
    <property type="match status" value="1"/>
</dbReference>
<feature type="transmembrane region" description="Helical" evidence="34">
    <location>
        <begin position="610"/>
        <end position="629"/>
    </location>
</feature>
<dbReference type="PROSITE" id="PS50846">
    <property type="entry name" value="HMA_2"/>
    <property type="match status" value="5"/>
</dbReference>
<dbReference type="GO" id="GO:0046688">
    <property type="term" value="P:response to copper ion"/>
    <property type="evidence" value="ECO:0007669"/>
    <property type="project" value="UniProtKB-ARBA"/>
</dbReference>
<feature type="domain" description="HMA" evidence="35">
    <location>
        <begin position="520"/>
        <end position="586"/>
    </location>
</feature>
<dbReference type="EC" id="7.2.2.8" evidence="7"/>
<keyword evidence="15" id="KW-0967">Endosome</keyword>
<proteinExistence type="inferred from homology"/>
<feature type="domain" description="HMA" evidence="35">
    <location>
        <begin position="312"/>
        <end position="378"/>
    </location>
</feature>
<comment type="subcellular location">
    <subcellularLocation>
        <location evidence="5">Cell membrane</location>
        <topology evidence="5">Multi-pass membrane protein</topology>
    </subcellularLocation>
    <subcellularLocation>
        <location evidence="3">Cell projection</location>
        <location evidence="3">Axon</location>
    </subcellularLocation>
    <subcellularLocation>
        <location evidence="2">Cell projection</location>
        <location evidence="2">Dendrite</location>
    </subcellularLocation>
    <subcellularLocation>
        <location evidence="4">Early endosome membrane</location>
        <topology evidence="4">Multi-pass membrane protein</topology>
    </subcellularLocation>
    <subcellularLocation>
        <location evidence="1">Golgi apparatus</location>
        <location evidence="1">trans-Golgi network membrane</location>
        <topology evidence="1">Multi-pass membrane protein</topology>
    </subcellularLocation>
    <subcellularLocation>
        <location evidence="30">Melanosome membrane</location>
        <topology evidence="30">Multi-pass membrane protein</topology>
    </subcellularLocation>
    <subcellularLocation>
        <location evidence="34">Membrane</location>
    </subcellularLocation>
    <subcellularLocation>
        <location evidence="28">Postsynaptic density</location>
    </subcellularLocation>
</comment>
<dbReference type="FunFam" id="3.30.70.100:FF:000009">
    <property type="entry name" value="ATPase copper transporting beta"/>
    <property type="match status" value="1"/>
</dbReference>
<dbReference type="SFLD" id="SFLDG00002">
    <property type="entry name" value="C1.7:_P-type_atpase_like"/>
    <property type="match status" value="1"/>
</dbReference>
<evidence type="ECO:0000256" key="30">
    <source>
        <dbReference type="ARBA" id="ARBA00060435"/>
    </source>
</evidence>
<dbReference type="Ensembl" id="ENSBJAT00000003389.1">
    <property type="protein sequence ID" value="ENSBJAP00000003306.1"/>
    <property type="gene ID" value="ENSBJAG00000002074.1"/>
</dbReference>
<keyword evidence="11 34" id="KW-0812">Transmembrane</keyword>
<dbReference type="InterPro" id="IPR044492">
    <property type="entry name" value="P_typ_ATPase_HD_dom"/>
</dbReference>
<evidence type="ECO:0000256" key="9">
    <source>
        <dbReference type="ARBA" id="ARBA00022475"/>
    </source>
</evidence>
<dbReference type="InterPro" id="IPR027256">
    <property type="entry name" value="P-typ_ATPase_IB"/>
</dbReference>
<feature type="domain" description="HMA" evidence="35">
    <location>
        <begin position="444"/>
        <end position="510"/>
    </location>
</feature>
<dbReference type="Pfam" id="PF00403">
    <property type="entry name" value="HMA"/>
    <property type="match status" value="5"/>
</dbReference>